<gene>
    <name evidence="1" type="ORF">TTHERM_000160629</name>
</gene>
<dbReference type="AlphaFoldDB" id="W7X995"/>
<accession>W7X995</accession>
<proteinExistence type="predicted"/>
<dbReference type="RefSeq" id="XP_012651483.1">
    <property type="nucleotide sequence ID" value="XM_012796029.1"/>
</dbReference>
<protein>
    <submittedName>
        <fullName evidence="1">Uncharacterized protein</fullName>
    </submittedName>
</protein>
<evidence type="ECO:0000313" key="1">
    <source>
        <dbReference type="EMBL" id="EWS75965.1"/>
    </source>
</evidence>
<sequence length="89" mass="10202">MVKRTYRNLMSKKNPIIAEKVETTSKEPKMYKIIATTCQASLYSPITKKSLLKFLILLPIKKQATPITQFIIAPIIKQNLTTKEQKPIL</sequence>
<dbReference type="Proteomes" id="UP000009168">
    <property type="component" value="Unassembled WGS sequence"/>
</dbReference>
<reference evidence="2" key="1">
    <citation type="journal article" date="2006" name="PLoS Biol.">
        <title>Macronuclear genome sequence of the ciliate Tetrahymena thermophila, a model eukaryote.</title>
        <authorList>
            <person name="Eisen J.A."/>
            <person name="Coyne R.S."/>
            <person name="Wu M."/>
            <person name="Wu D."/>
            <person name="Thiagarajan M."/>
            <person name="Wortman J.R."/>
            <person name="Badger J.H."/>
            <person name="Ren Q."/>
            <person name="Amedeo P."/>
            <person name="Jones K.M."/>
            <person name="Tallon L.J."/>
            <person name="Delcher A.L."/>
            <person name="Salzberg S.L."/>
            <person name="Silva J.C."/>
            <person name="Haas B.J."/>
            <person name="Majoros W.H."/>
            <person name="Farzad M."/>
            <person name="Carlton J.M."/>
            <person name="Smith R.K. Jr."/>
            <person name="Garg J."/>
            <person name="Pearlman R.E."/>
            <person name="Karrer K.M."/>
            <person name="Sun L."/>
            <person name="Manning G."/>
            <person name="Elde N.C."/>
            <person name="Turkewitz A.P."/>
            <person name="Asai D.J."/>
            <person name="Wilkes D.E."/>
            <person name="Wang Y."/>
            <person name="Cai H."/>
            <person name="Collins K."/>
            <person name="Stewart B.A."/>
            <person name="Lee S.R."/>
            <person name="Wilamowska K."/>
            <person name="Weinberg Z."/>
            <person name="Ruzzo W.L."/>
            <person name="Wloga D."/>
            <person name="Gaertig J."/>
            <person name="Frankel J."/>
            <person name="Tsao C.-C."/>
            <person name="Gorovsky M.A."/>
            <person name="Keeling P.J."/>
            <person name="Waller R.F."/>
            <person name="Patron N.J."/>
            <person name="Cherry J.M."/>
            <person name="Stover N.A."/>
            <person name="Krieger C.J."/>
            <person name="del Toro C."/>
            <person name="Ryder H.F."/>
            <person name="Williamson S.C."/>
            <person name="Barbeau R.A."/>
            <person name="Hamilton E.P."/>
            <person name="Orias E."/>
        </authorList>
    </citation>
    <scope>NUCLEOTIDE SEQUENCE [LARGE SCALE GENOMIC DNA]</scope>
    <source>
        <strain evidence="2">SB210</strain>
    </source>
</reference>
<dbReference type="InParanoid" id="W7X995"/>
<keyword evidence="2" id="KW-1185">Reference proteome</keyword>
<dbReference type="KEGG" id="tet:TTHERM_000160629"/>
<dbReference type="GeneID" id="24437615"/>
<organism evidence="1 2">
    <name type="scientific">Tetrahymena thermophila (strain SB210)</name>
    <dbReference type="NCBI Taxonomy" id="312017"/>
    <lineage>
        <taxon>Eukaryota</taxon>
        <taxon>Sar</taxon>
        <taxon>Alveolata</taxon>
        <taxon>Ciliophora</taxon>
        <taxon>Intramacronucleata</taxon>
        <taxon>Oligohymenophorea</taxon>
        <taxon>Hymenostomatida</taxon>
        <taxon>Tetrahymenina</taxon>
        <taxon>Tetrahymenidae</taxon>
        <taxon>Tetrahymena</taxon>
    </lineage>
</organism>
<evidence type="ECO:0000313" key="2">
    <source>
        <dbReference type="Proteomes" id="UP000009168"/>
    </source>
</evidence>
<dbReference type="EMBL" id="GG662820">
    <property type="protein sequence ID" value="EWS75965.1"/>
    <property type="molecule type" value="Genomic_DNA"/>
</dbReference>
<name>W7X995_TETTS</name>